<keyword evidence="11" id="KW-0770">Synapse</keyword>
<evidence type="ECO:0000256" key="13">
    <source>
        <dbReference type="ARBA" id="ARBA00023065"/>
    </source>
</evidence>
<feature type="region of interest" description="Disordered" evidence="25">
    <location>
        <begin position="520"/>
        <end position="561"/>
    </location>
</feature>
<keyword evidence="19" id="KW-0968">Cytoplasmic vesicle</keyword>
<keyword evidence="16" id="KW-0739">Sodium transport</keyword>
<dbReference type="GO" id="GO:0035249">
    <property type="term" value="P:synaptic transmission, glutamatergic"/>
    <property type="evidence" value="ECO:0007669"/>
    <property type="project" value="TreeGrafter"/>
</dbReference>
<evidence type="ECO:0000256" key="19">
    <source>
        <dbReference type="ARBA" id="ARBA00023329"/>
    </source>
</evidence>
<comment type="similarity">
    <text evidence="24">Belongs to the major facilitator superfamily. Sodium/anion cotransporter family. VGLUT subfamily.</text>
</comment>
<keyword evidence="4" id="KW-1003">Cell membrane</keyword>
<dbReference type="CDD" id="cd17382">
    <property type="entry name" value="MFS_SLC17A6_7_8_VGluT"/>
    <property type="match status" value="1"/>
</dbReference>
<dbReference type="FunFam" id="1.20.1250.20:FF:000004">
    <property type="entry name" value="vesicular glutamate transporter 2 isoform X1"/>
    <property type="match status" value="1"/>
</dbReference>
<dbReference type="GO" id="GO:0098700">
    <property type="term" value="P:neurotransmitter loading into synaptic vesicle"/>
    <property type="evidence" value="ECO:0007669"/>
    <property type="project" value="TreeGrafter"/>
</dbReference>
<dbReference type="GO" id="GO:0043005">
    <property type="term" value="C:neuron projection"/>
    <property type="evidence" value="ECO:0007669"/>
    <property type="project" value="UniProtKB-KW"/>
</dbReference>
<keyword evidence="5" id="KW-0592">Phosphate transport</keyword>
<protein>
    <recommendedName>
        <fullName evidence="27">Major facilitator superfamily (MFS) profile domain-containing protein</fullName>
    </recommendedName>
</protein>
<evidence type="ECO:0000256" key="10">
    <source>
        <dbReference type="ARBA" id="ARBA00022989"/>
    </source>
</evidence>
<evidence type="ECO:0000256" key="20">
    <source>
        <dbReference type="ARBA" id="ARBA00024167"/>
    </source>
</evidence>
<dbReference type="SUPFAM" id="SSF103473">
    <property type="entry name" value="MFS general substrate transporter"/>
    <property type="match status" value="1"/>
</dbReference>
<evidence type="ECO:0000256" key="16">
    <source>
        <dbReference type="ARBA" id="ARBA00023201"/>
    </source>
</evidence>
<evidence type="ECO:0000256" key="18">
    <source>
        <dbReference type="ARBA" id="ARBA00023303"/>
    </source>
</evidence>
<keyword evidence="6" id="KW-0771">Synaptosome</keyword>
<feature type="transmembrane region" description="Helical" evidence="26">
    <location>
        <begin position="298"/>
        <end position="319"/>
    </location>
</feature>
<evidence type="ECO:0000313" key="28">
    <source>
        <dbReference type="Ensembl" id="ENSOTSP00005150472.1"/>
    </source>
</evidence>
<dbReference type="GO" id="GO:0050803">
    <property type="term" value="P:regulation of synapse structure or activity"/>
    <property type="evidence" value="ECO:0007669"/>
    <property type="project" value="TreeGrafter"/>
</dbReference>
<accession>A0AAZ3SBL1</accession>
<evidence type="ECO:0000313" key="29">
    <source>
        <dbReference type="Proteomes" id="UP000694402"/>
    </source>
</evidence>
<evidence type="ECO:0000256" key="21">
    <source>
        <dbReference type="ARBA" id="ARBA00034102"/>
    </source>
</evidence>
<feature type="transmembrane region" description="Helical" evidence="26">
    <location>
        <begin position="432"/>
        <end position="452"/>
    </location>
</feature>
<evidence type="ECO:0000256" key="1">
    <source>
        <dbReference type="ARBA" id="ARBA00004432"/>
    </source>
</evidence>
<dbReference type="GO" id="GO:0030672">
    <property type="term" value="C:synaptic vesicle membrane"/>
    <property type="evidence" value="ECO:0007669"/>
    <property type="project" value="UniProtKB-SubCell"/>
</dbReference>
<keyword evidence="10 26" id="KW-1133">Transmembrane helix</keyword>
<feature type="transmembrane region" description="Helical" evidence="26">
    <location>
        <begin position="331"/>
        <end position="354"/>
    </location>
</feature>
<evidence type="ECO:0000256" key="17">
    <source>
        <dbReference type="ARBA" id="ARBA00023214"/>
    </source>
</evidence>
<keyword evidence="15" id="KW-0869">Chloride channel</keyword>
<evidence type="ECO:0000256" key="23">
    <source>
        <dbReference type="ARBA" id="ARBA00036683"/>
    </source>
</evidence>
<dbReference type="InterPro" id="IPR036259">
    <property type="entry name" value="MFS_trans_sf"/>
</dbReference>
<reference evidence="28" key="2">
    <citation type="submission" date="2025-08" db="UniProtKB">
        <authorList>
            <consortium name="Ensembl"/>
        </authorList>
    </citation>
    <scope>IDENTIFICATION</scope>
</reference>
<reference evidence="29" key="1">
    <citation type="journal article" date="2018" name="PLoS ONE">
        <title>Chinook salmon (Oncorhynchus tshawytscha) genome and transcriptome.</title>
        <authorList>
            <person name="Christensen K.A."/>
            <person name="Leong J.S."/>
            <person name="Sakhrani D."/>
            <person name="Biagi C.A."/>
            <person name="Minkley D.R."/>
            <person name="Withler R.E."/>
            <person name="Rondeau E.B."/>
            <person name="Koop B.F."/>
            <person name="Devlin R.H."/>
        </authorList>
    </citation>
    <scope>NUCLEOTIDE SEQUENCE [LARGE SCALE GENOMIC DNA]</scope>
</reference>
<dbReference type="GO" id="GO:0034707">
    <property type="term" value="C:chloride channel complex"/>
    <property type="evidence" value="ECO:0007669"/>
    <property type="project" value="UniProtKB-KW"/>
</dbReference>
<feature type="transmembrane region" description="Helical" evidence="26">
    <location>
        <begin position="208"/>
        <end position="228"/>
    </location>
</feature>
<feature type="transmembrane region" description="Helical" evidence="26">
    <location>
        <begin position="464"/>
        <end position="485"/>
    </location>
</feature>
<proteinExistence type="inferred from homology"/>
<evidence type="ECO:0000256" key="2">
    <source>
        <dbReference type="ARBA" id="ARBA00004651"/>
    </source>
</evidence>
<keyword evidence="29" id="KW-1185">Reference proteome</keyword>
<keyword evidence="9" id="KW-0769">Symport</keyword>
<evidence type="ECO:0000256" key="8">
    <source>
        <dbReference type="ARBA" id="ARBA00022775"/>
    </source>
</evidence>
<keyword evidence="14 26" id="KW-0472">Membrane</keyword>
<dbReference type="PANTHER" id="PTHR11662">
    <property type="entry name" value="SOLUTE CARRIER FAMILY 17"/>
    <property type="match status" value="1"/>
</dbReference>
<name>A0AAZ3SBL1_ONCTS</name>
<feature type="transmembrane region" description="Helical" evidence="26">
    <location>
        <begin position="399"/>
        <end position="420"/>
    </location>
</feature>
<feature type="transmembrane region" description="Helical" evidence="26">
    <location>
        <begin position="234"/>
        <end position="253"/>
    </location>
</feature>
<sequence length="561" mass="61570">LNLHVLCYRKIDGTNADEEDQMELTEDAEQVTPRHSAPLFDCGCCGLPKRYIIAILSGLGFCISFGIRCNLGVAIVEMVNNNTVYINGTPVLQHCLALGGTQAQFNWDPETVGLIHGSFFWGYIVTQIPGGFISNKLAANRVFGAAIFLTSILNMFIPSAARRHYGCVMLVRILQGLVEGVTYPACHGMWAKWAPPLERSRLATTSFCGSYAGAVIAMPLAGVLVQFVGWPSVFYIYGVFGIIWYIFWLLLAYGSPAAHPTISNEERIYIETTIGEGVKILSATEKFKTPWLRFFTSMPVYAIIVANFCRSWTFYLLLISQPAYFEEVFGFSIGKVGLLSAVPHMVMTIVVPIGGQLADFLRSRKIMSTTNVRKIMNCGGFGMEATLLLVVGFSHTRGVAISFLVLAVGFSGFAISGFNVNHLDIAPRYASILMGISNGVGTLSGMVCPLIVGALTKHKTRLEWQHVFVIAAMVHYTGVIFYAVFASGDKQDWADPESTSDDKIGIIDEDELAEETELNSEIAMAPKKSYGTAENPSSWKKKSGVTMQQDEDDGNSQEQYQ</sequence>
<keyword evidence="12" id="KW-0915">Sodium</keyword>
<evidence type="ECO:0000256" key="7">
    <source>
        <dbReference type="ARBA" id="ARBA00022692"/>
    </source>
</evidence>
<keyword evidence="7 26" id="KW-0812">Transmembrane</keyword>
<feature type="transmembrane region" description="Helical" evidence="26">
    <location>
        <begin position="375"/>
        <end position="393"/>
    </location>
</feature>
<evidence type="ECO:0000256" key="14">
    <source>
        <dbReference type="ARBA" id="ARBA00023136"/>
    </source>
</evidence>
<keyword evidence="3" id="KW-0813">Transport</keyword>
<feature type="transmembrane region" description="Helical" evidence="26">
    <location>
        <begin position="142"/>
        <end position="161"/>
    </location>
</feature>
<dbReference type="GO" id="GO:0060076">
    <property type="term" value="C:excitatory synapse"/>
    <property type="evidence" value="ECO:0007669"/>
    <property type="project" value="TreeGrafter"/>
</dbReference>
<evidence type="ECO:0000256" key="12">
    <source>
        <dbReference type="ARBA" id="ARBA00023053"/>
    </source>
</evidence>
<dbReference type="GO" id="GO:0015293">
    <property type="term" value="F:symporter activity"/>
    <property type="evidence" value="ECO:0007669"/>
    <property type="project" value="UniProtKB-KW"/>
</dbReference>
<dbReference type="Gene3D" id="1.20.1250.20">
    <property type="entry name" value="MFS general substrate transporter like domains"/>
    <property type="match status" value="2"/>
</dbReference>
<dbReference type="InterPro" id="IPR050382">
    <property type="entry name" value="MFS_Na/Anion_cotransporter"/>
</dbReference>
<dbReference type="Ensembl" id="ENSOTST00005145938.1">
    <property type="protein sequence ID" value="ENSOTSP00005150472.1"/>
    <property type="gene ID" value="ENSOTSG00005009158.2"/>
</dbReference>
<comment type="catalytic activity">
    <reaction evidence="23">
        <text>L-glutamate(out) = L-glutamate(in)</text>
        <dbReference type="Rhea" id="RHEA:66336"/>
        <dbReference type="ChEBI" id="CHEBI:29985"/>
    </reaction>
</comment>
<dbReference type="GO" id="GO:0005326">
    <property type="term" value="F:neurotransmitter transmembrane transporter activity"/>
    <property type="evidence" value="ECO:0007669"/>
    <property type="project" value="TreeGrafter"/>
</dbReference>
<dbReference type="AlphaFoldDB" id="A0AAZ3SBL1"/>
<evidence type="ECO:0000256" key="26">
    <source>
        <dbReference type="SAM" id="Phobius"/>
    </source>
</evidence>
<dbReference type="GO" id="GO:0007600">
    <property type="term" value="P:sensory perception"/>
    <property type="evidence" value="ECO:0007669"/>
    <property type="project" value="UniProtKB-ARBA"/>
</dbReference>
<dbReference type="InterPro" id="IPR011701">
    <property type="entry name" value="MFS"/>
</dbReference>
<comment type="subcellular location">
    <subcellularLocation>
        <location evidence="2">Cell membrane</location>
        <topology evidence="2">Multi-pass membrane protein</topology>
    </subcellularLocation>
    <subcellularLocation>
        <location evidence="1">Cytoplasmic vesicle</location>
        <location evidence="1">Secretory vesicle</location>
        <location evidence="1">Synaptic vesicle membrane</location>
    </subcellularLocation>
    <subcellularLocation>
        <location evidence="21">Synapse</location>
        <location evidence="21">Synaptosome</location>
    </subcellularLocation>
</comment>
<evidence type="ECO:0000256" key="9">
    <source>
        <dbReference type="ARBA" id="ARBA00022847"/>
    </source>
</evidence>
<comment type="catalytic activity">
    <reaction evidence="22">
        <text>3 Na(+)(out) + phosphate(out) = 3 Na(+)(in) + phosphate(in)</text>
        <dbReference type="Rhea" id="RHEA:71255"/>
        <dbReference type="ChEBI" id="CHEBI:29101"/>
        <dbReference type="ChEBI" id="CHEBI:43474"/>
    </reaction>
</comment>
<keyword evidence="17" id="KW-0868">Chloride</keyword>
<evidence type="ECO:0000256" key="22">
    <source>
        <dbReference type="ARBA" id="ARBA00035839"/>
    </source>
</evidence>
<evidence type="ECO:0000256" key="3">
    <source>
        <dbReference type="ARBA" id="ARBA00022448"/>
    </source>
</evidence>
<evidence type="ECO:0000256" key="11">
    <source>
        <dbReference type="ARBA" id="ARBA00023018"/>
    </source>
</evidence>
<dbReference type="InterPro" id="IPR020846">
    <property type="entry name" value="MFS_dom"/>
</dbReference>
<feature type="domain" description="Major facilitator superfamily (MFS) profile" evidence="27">
    <location>
        <begin position="50"/>
        <end position="490"/>
    </location>
</feature>
<keyword evidence="8" id="KW-0532">Neurotransmitter transport</keyword>
<evidence type="ECO:0000259" key="27">
    <source>
        <dbReference type="PROSITE" id="PS50850"/>
    </source>
</evidence>
<dbReference type="Proteomes" id="UP000694402">
    <property type="component" value="Unassembled WGS sequence"/>
</dbReference>
<dbReference type="GO" id="GO:0005254">
    <property type="term" value="F:chloride channel activity"/>
    <property type="evidence" value="ECO:0007669"/>
    <property type="project" value="UniProtKB-KW"/>
</dbReference>
<dbReference type="PANTHER" id="PTHR11662:SF207">
    <property type="entry name" value="VESICULAR GLUTAMATE TRANSPORTER 3"/>
    <property type="match status" value="1"/>
</dbReference>
<evidence type="ECO:0000256" key="5">
    <source>
        <dbReference type="ARBA" id="ARBA00022592"/>
    </source>
</evidence>
<dbReference type="GO" id="GO:0006817">
    <property type="term" value="P:phosphate ion transport"/>
    <property type="evidence" value="ECO:0007669"/>
    <property type="project" value="UniProtKB-KW"/>
</dbReference>
<gene>
    <name evidence="28" type="primary">SLC17A8</name>
</gene>
<dbReference type="GeneTree" id="ENSGT00940000158187"/>
<dbReference type="GO" id="GO:0005886">
    <property type="term" value="C:plasma membrane"/>
    <property type="evidence" value="ECO:0007669"/>
    <property type="project" value="UniProtKB-SubCell"/>
</dbReference>
<dbReference type="Pfam" id="PF07690">
    <property type="entry name" value="MFS_1"/>
    <property type="match status" value="1"/>
</dbReference>
<evidence type="ECO:0000256" key="24">
    <source>
        <dbReference type="ARBA" id="ARBA00038044"/>
    </source>
</evidence>
<dbReference type="PROSITE" id="PS50850">
    <property type="entry name" value="MFS"/>
    <property type="match status" value="1"/>
</dbReference>
<evidence type="ECO:0000256" key="6">
    <source>
        <dbReference type="ARBA" id="ARBA00022599"/>
    </source>
</evidence>
<keyword evidence="13" id="KW-0406">Ion transport</keyword>
<dbReference type="FunFam" id="1.20.1250.20:FF:000005">
    <property type="entry name" value="vesicular glutamate transporter 2 isoform X1"/>
    <property type="match status" value="1"/>
</dbReference>
<reference evidence="28" key="3">
    <citation type="submission" date="2025-09" db="UniProtKB">
        <authorList>
            <consortium name="Ensembl"/>
        </authorList>
    </citation>
    <scope>IDENTIFICATION</scope>
</reference>
<organism evidence="28 29">
    <name type="scientific">Oncorhynchus tshawytscha</name>
    <name type="common">Chinook salmon</name>
    <name type="synonym">Salmo tshawytscha</name>
    <dbReference type="NCBI Taxonomy" id="74940"/>
    <lineage>
        <taxon>Eukaryota</taxon>
        <taxon>Metazoa</taxon>
        <taxon>Chordata</taxon>
        <taxon>Craniata</taxon>
        <taxon>Vertebrata</taxon>
        <taxon>Euteleostomi</taxon>
        <taxon>Actinopterygii</taxon>
        <taxon>Neopterygii</taxon>
        <taxon>Teleostei</taxon>
        <taxon>Protacanthopterygii</taxon>
        <taxon>Salmoniformes</taxon>
        <taxon>Salmonidae</taxon>
        <taxon>Salmoninae</taxon>
        <taxon>Oncorhynchus</taxon>
    </lineage>
</organism>
<comment type="catalytic activity">
    <reaction evidence="20">
        <text>chloride(in) = chloride(out)</text>
        <dbReference type="Rhea" id="RHEA:29823"/>
        <dbReference type="ChEBI" id="CHEBI:17996"/>
    </reaction>
</comment>
<keyword evidence="18" id="KW-0407">Ion channel</keyword>
<evidence type="ECO:0000256" key="15">
    <source>
        <dbReference type="ARBA" id="ARBA00023173"/>
    </source>
</evidence>
<evidence type="ECO:0000256" key="25">
    <source>
        <dbReference type="SAM" id="MobiDB-lite"/>
    </source>
</evidence>
<evidence type="ECO:0000256" key="4">
    <source>
        <dbReference type="ARBA" id="ARBA00022475"/>
    </source>
</evidence>
<dbReference type="GO" id="GO:0006814">
    <property type="term" value="P:sodium ion transport"/>
    <property type="evidence" value="ECO:0007669"/>
    <property type="project" value="UniProtKB-KW"/>
</dbReference>
<dbReference type="GO" id="GO:0005313">
    <property type="term" value="F:L-glutamate transmembrane transporter activity"/>
    <property type="evidence" value="ECO:0007669"/>
    <property type="project" value="TreeGrafter"/>
</dbReference>